<protein>
    <submittedName>
        <fullName evidence="1">Uncharacterized protein</fullName>
    </submittedName>
</protein>
<reference evidence="1 2" key="1">
    <citation type="submission" date="2024-04" db="EMBL/GenBank/DDBJ databases">
        <authorList>
            <person name="Cremers G."/>
        </authorList>
    </citation>
    <scope>NUCLEOTIDE SEQUENCE [LARGE SCALE GENOMIC DNA]</scope>
    <source>
        <strain evidence="1">MeCH1-AG</strain>
    </source>
</reference>
<dbReference type="Proteomes" id="UP001497493">
    <property type="component" value="Chromosome"/>
</dbReference>
<sequence length="43" mass="4898">MAQRTLTPKTWTRTGRVQRYLNDPAGDWLRTRVVARGPSGPET</sequence>
<gene>
    <name evidence="1" type="ORF">MECH1_V1_2458</name>
</gene>
<organism evidence="1 2">
    <name type="scientific">Candidatus Methylocalor cossyra</name>
    <dbReference type="NCBI Taxonomy" id="3108543"/>
    <lineage>
        <taxon>Bacteria</taxon>
        <taxon>Pseudomonadati</taxon>
        <taxon>Pseudomonadota</taxon>
        <taxon>Gammaproteobacteria</taxon>
        <taxon>Methylococcales</taxon>
        <taxon>Methylococcaceae</taxon>
        <taxon>Candidatus Methylocalor</taxon>
    </lineage>
</organism>
<dbReference type="EMBL" id="OZ026884">
    <property type="protein sequence ID" value="CAL1241234.1"/>
    <property type="molecule type" value="Genomic_DNA"/>
</dbReference>
<evidence type="ECO:0000313" key="1">
    <source>
        <dbReference type="EMBL" id="CAL1241234.1"/>
    </source>
</evidence>
<proteinExistence type="predicted"/>
<keyword evidence="2" id="KW-1185">Reference proteome</keyword>
<accession>A0ABM9NKR9</accession>
<evidence type="ECO:0000313" key="2">
    <source>
        <dbReference type="Proteomes" id="UP001497493"/>
    </source>
</evidence>
<name>A0ABM9NKR9_9GAMM</name>